<feature type="transmembrane region" description="Helical" evidence="1">
    <location>
        <begin position="61"/>
        <end position="81"/>
    </location>
</feature>
<feature type="transmembrane region" description="Helical" evidence="1">
    <location>
        <begin position="6"/>
        <end position="30"/>
    </location>
</feature>
<keyword evidence="3" id="KW-1185">Reference proteome</keyword>
<dbReference type="RefSeq" id="WP_343783172.1">
    <property type="nucleotide sequence ID" value="NZ_BAAACZ010000011.1"/>
</dbReference>
<evidence type="ECO:0000313" key="3">
    <source>
        <dbReference type="Proteomes" id="UP001500740"/>
    </source>
</evidence>
<keyword evidence="1" id="KW-0472">Membrane</keyword>
<organism evidence="2 3">
    <name type="scientific">Alkalibacillus silvisoli</name>
    <dbReference type="NCBI Taxonomy" id="392823"/>
    <lineage>
        <taxon>Bacteria</taxon>
        <taxon>Bacillati</taxon>
        <taxon>Bacillota</taxon>
        <taxon>Bacilli</taxon>
        <taxon>Bacillales</taxon>
        <taxon>Bacillaceae</taxon>
        <taxon>Alkalibacillus</taxon>
    </lineage>
</organism>
<evidence type="ECO:0000256" key="1">
    <source>
        <dbReference type="SAM" id="Phobius"/>
    </source>
</evidence>
<name>A0ABN0ZXJ7_9BACI</name>
<feature type="transmembrane region" description="Helical" evidence="1">
    <location>
        <begin position="37"/>
        <end position="55"/>
    </location>
</feature>
<sequence length="91" mass="10448">MTEEMFLYIMVLITVFIGTVISLSIFMSFYRKSKRRGLLILAIFIALVINFQLNIFEISNILGALTLFIISGLLIASFITLRKKQLERALE</sequence>
<gene>
    <name evidence="2" type="ORF">GCM10008935_17310</name>
</gene>
<proteinExistence type="predicted"/>
<dbReference type="EMBL" id="BAAACZ010000011">
    <property type="protein sequence ID" value="GAA0462309.1"/>
    <property type="molecule type" value="Genomic_DNA"/>
</dbReference>
<keyword evidence="1" id="KW-0812">Transmembrane</keyword>
<reference evidence="2 3" key="1">
    <citation type="journal article" date="2019" name="Int. J. Syst. Evol. Microbiol.">
        <title>The Global Catalogue of Microorganisms (GCM) 10K type strain sequencing project: providing services to taxonomists for standard genome sequencing and annotation.</title>
        <authorList>
            <consortium name="The Broad Institute Genomics Platform"/>
            <consortium name="The Broad Institute Genome Sequencing Center for Infectious Disease"/>
            <person name="Wu L."/>
            <person name="Ma J."/>
        </authorList>
    </citation>
    <scope>NUCLEOTIDE SEQUENCE [LARGE SCALE GENOMIC DNA]</scope>
    <source>
        <strain evidence="2 3">JCM 14193</strain>
    </source>
</reference>
<comment type="caution">
    <text evidence="2">The sequence shown here is derived from an EMBL/GenBank/DDBJ whole genome shotgun (WGS) entry which is preliminary data.</text>
</comment>
<protein>
    <submittedName>
        <fullName evidence="2">Uncharacterized protein</fullName>
    </submittedName>
</protein>
<keyword evidence="1" id="KW-1133">Transmembrane helix</keyword>
<accession>A0ABN0ZXJ7</accession>
<dbReference type="Proteomes" id="UP001500740">
    <property type="component" value="Unassembled WGS sequence"/>
</dbReference>
<evidence type="ECO:0000313" key="2">
    <source>
        <dbReference type="EMBL" id="GAA0462309.1"/>
    </source>
</evidence>